<dbReference type="GO" id="GO:0003677">
    <property type="term" value="F:DNA binding"/>
    <property type="evidence" value="ECO:0007669"/>
    <property type="project" value="UniProtKB-KW"/>
</dbReference>
<dbReference type="InterPro" id="IPR001005">
    <property type="entry name" value="SANT/Myb"/>
</dbReference>
<dbReference type="STRING" id="1157962.A0A250X0P3"/>
<feature type="region of interest" description="Disordered" evidence="6">
    <location>
        <begin position="716"/>
        <end position="774"/>
    </location>
</feature>
<comment type="caution">
    <text evidence="10">The sequence shown here is derived from an EMBL/GenBank/DDBJ whole genome shotgun (WGS) entry which is preliminary data.</text>
</comment>
<keyword evidence="2" id="KW-0805">Transcription regulation</keyword>
<feature type="region of interest" description="Disordered" evidence="6">
    <location>
        <begin position="386"/>
        <end position="413"/>
    </location>
</feature>
<dbReference type="Proteomes" id="UP000232323">
    <property type="component" value="Unassembled WGS sequence"/>
</dbReference>
<keyword evidence="3" id="KW-0238">DNA-binding</keyword>
<feature type="compositionally biased region" description="Low complexity" evidence="6">
    <location>
        <begin position="532"/>
        <end position="554"/>
    </location>
</feature>
<accession>A0A250X0P3</accession>
<dbReference type="SUPFAM" id="SSF46689">
    <property type="entry name" value="Homeodomain-like"/>
    <property type="match status" value="1"/>
</dbReference>
<evidence type="ECO:0000259" key="9">
    <source>
        <dbReference type="PROSITE" id="PS51294"/>
    </source>
</evidence>
<dbReference type="PROSITE" id="PS51293">
    <property type="entry name" value="SANT"/>
    <property type="match status" value="1"/>
</dbReference>
<evidence type="ECO:0000256" key="3">
    <source>
        <dbReference type="ARBA" id="ARBA00023125"/>
    </source>
</evidence>
<dbReference type="InterPro" id="IPR006447">
    <property type="entry name" value="Myb_dom_plants"/>
</dbReference>
<evidence type="ECO:0000256" key="5">
    <source>
        <dbReference type="ARBA" id="ARBA00023242"/>
    </source>
</evidence>
<feature type="region of interest" description="Disordered" evidence="6">
    <location>
        <begin position="425"/>
        <end position="679"/>
    </location>
</feature>
<evidence type="ECO:0000256" key="2">
    <source>
        <dbReference type="ARBA" id="ARBA00023015"/>
    </source>
</evidence>
<proteinExistence type="predicted"/>
<dbReference type="GO" id="GO:0005634">
    <property type="term" value="C:nucleus"/>
    <property type="evidence" value="ECO:0007669"/>
    <property type="project" value="UniProtKB-SubCell"/>
</dbReference>
<dbReference type="SMART" id="SM00717">
    <property type="entry name" value="SANT"/>
    <property type="match status" value="1"/>
</dbReference>
<dbReference type="AlphaFoldDB" id="A0A250X0P3"/>
<gene>
    <name evidence="10" type="ORF">CEUSTIGMA_g3766.t1</name>
</gene>
<comment type="subcellular location">
    <subcellularLocation>
        <location evidence="1">Nucleus</location>
    </subcellularLocation>
</comment>
<feature type="region of interest" description="Disordered" evidence="6">
    <location>
        <begin position="64"/>
        <end position="112"/>
    </location>
</feature>
<feature type="domain" description="SANT" evidence="8">
    <location>
        <begin position="14"/>
        <end position="65"/>
    </location>
</feature>
<feature type="compositionally biased region" description="Low complexity" evidence="6">
    <location>
        <begin position="282"/>
        <end position="302"/>
    </location>
</feature>
<dbReference type="CDD" id="cd00167">
    <property type="entry name" value="SANT"/>
    <property type="match status" value="1"/>
</dbReference>
<dbReference type="PANTHER" id="PTHR12802">
    <property type="entry name" value="SWI/SNF COMPLEX-RELATED"/>
    <property type="match status" value="1"/>
</dbReference>
<evidence type="ECO:0000256" key="6">
    <source>
        <dbReference type="SAM" id="MobiDB-lite"/>
    </source>
</evidence>
<evidence type="ECO:0000313" key="10">
    <source>
        <dbReference type="EMBL" id="GAX76320.1"/>
    </source>
</evidence>
<feature type="compositionally biased region" description="Basic and acidic residues" evidence="6">
    <location>
        <begin position="306"/>
        <end position="330"/>
    </location>
</feature>
<evidence type="ECO:0000313" key="11">
    <source>
        <dbReference type="Proteomes" id="UP000232323"/>
    </source>
</evidence>
<protein>
    <submittedName>
        <fullName evidence="10">Uncharacterized protein</fullName>
    </submittedName>
</protein>
<feature type="region of interest" description="Disordered" evidence="6">
    <location>
        <begin position="1044"/>
        <end position="1070"/>
    </location>
</feature>
<dbReference type="OrthoDB" id="118550at2759"/>
<organism evidence="10 11">
    <name type="scientific">Chlamydomonas eustigma</name>
    <dbReference type="NCBI Taxonomy" id="1157962"/>
    <lineage>
        <taxon>Eukaryota</taxon>
        <taxon>Viridiplantae</taxon>
        <taxon>Chlorophyta</taxon>
        <taxon>core chlorophytes</taxon>
        <taxon>Chlorophyceae</taxon>
        <taxon>CS clade</taxon>
        <taxon>Chlamydomonadales</taxon>
        <taxon>Chlamydomonadaceae</taxon>
        <taxon>Chlamydomonas</taxon>
    </lineage>
</organism>
<dbReference type="InterPro" id="IPR017930">
    <property type="entry name" value="Myb_dom"/>
</dbReference>
<dbReference type="PROSITE" id="PS51294">
    <property type="entry name" value="HTH_MYB"/>
    <property type="match status" value="1"/>
</dbReference>
<feature type="compositionally biased region" description="Basic and acidic residues" evidence="6">
    <location>
        <begin position="488"/>
        <end position="499"/>
    </location>
</feature>
<sequence>MDAHKTRKPYTITKAREKWTEDEHALFLEALRIHGRAWRKIEEFIGTKTAVQIRSHAQKFFDKVERQKDAGEVAEEEGNIDIPPPRPKRKPSRPYPRNKEEETSGNEEGTVSENYVLIGTGVDAANQGYQKTMGSMGPPPPIQKGATTTTCAPAGEVNEATVAAVAAAASAAAAAAAAAVVAAAGQQVQIYLQNHPPAGFPFFGLPPSMLSQLTFNSQLNIPADAHVKLDLYRGATQQGSQQDAGVQSLNEAVQNQSLYQMKAMEGAVNLLGALTEATATTTGAHLTDSGETAGTQGTTGDGDSACSRETDQHKNAPSREQDGSEDREAHVEDEERVQAVHHSNDPGNRMMMMMSSEQLLAAYMNSMLTDQPAGVLVQMMYNRRQNVSREHHRTSKASNTQQAFGLPAFQPTSDSMAHTWESLRGTLQRRQYSTEGGDVGSGRQRRRHDDANKKMNSEAVQKDGNAAACNVESGVSGRAARKSSINRDNMKDESKKDNDSNTTPSSEEDTNGSNGIGTGKATASGVTREAQGSNPTNGSNGNGSNSNENRSSGNEDCADDQATGAVNGNGSSGNGNGSSGDRSGNGNGSSGDRSGNGNGSSGDRSGNGNGSSGDGNGCSGNNAARGHARSDEDHGNGTGSRNGSGDGNGSNECEDAGELHKSDGGMMRPDSAVGDGVAHTRHDGSVFARHYPKAGYQCSIPSEWHKQEYRAMFASTPHKKRHGWPDSNGADGSTRQSRPSTADALLDGSTSSRRSDGGRAMVQAERGRHQQQLHQQVLQQLQILGCAHHVHPLHHSLPTSPVQDRSSHAHLGEGTNNALSAASLGMMLTALQEDLPSTSYRMHQSLPFMHMPDHQHVLSSHTLPQVIVTDASLLTSNMSRNPSSVPTGLEALLLTEMQAALTQRHQHALAAQLSISTYGQHIPSPLHNPPTSHPNQLQNDLSGQALSFSGLNMLIPGMTPVPSLSMAPLESLRSGAGTDGIPPHLFERSRCATTQDASARTMHRTTSALLAAVALEEQEVGSEEDAAAALTALAKDYGGALGVERSGHGVKRGCNSPSREVSPGPALKRH</sequence>
<dbReference type="PANTHER" id="PTHR12802:SF155">
    <property type="entry name" value="DEUBIQUITINASE MYSM1"/>
    <property type="match status" value="1"/>
</dbReference>
<name>A0A250X0P3_9CHLO</name>
<reference evidence="10 11" key="1">
    <citation type="submission" date="2017-08" db="EMBL/GenBank/DDBJ databases">
        <title>Acidophilic green algal genome provides insights into adaptation to an acidic environment.</title>
        <authorList>
            <person name="Hirooka S."/>
            <person name="Hirose Y."/>
            <person name="Kanesaki Y."/>
            <person name="Higuchi S."/>
            <person name="Fujiwara T."/>
            <person name="Onuma R."/>
            <person name="Era A."/>
            <person name="Ohbayashi R."/>
            <person name="Uzuka A."/>
            <person name="Nozaki H."/>
            <person name="Yoshikawa H."/>
            <person name="Miyagishima S.Y."/>
        </authorList>
    </citation>
    <scope>NUCLEOTIDE SEQUENCE [LARGE SCALE GENOMIC DNA]</scope>
    <source>
        <strain evidence="10 11">NIES-2499</strain>
    </source>
</reference>
<feature type="compositionally biased region" description="Basic and acidic residues" evidence="6">
    <location>
        <begin position="447"/>
        <end position="456"/>
    </location>
</feature>
<evidence type="ECO:0000259" key="8">
    <source>
        <dbReference type="PROSITE" id="PS51293"/>
    </source>
</evidence>
<dbReference type="InterPro" id="IPR009057">
    <property type="entry name" value="Homeodomain-like_sf"/>
</dbReference>
<dbReference type="PROSITE" id="PS50090">
    <property type="entry name" value="MYB_LIKE"/>
    <property type="match status" value="1"/>
</dbReference>
<dbReference type="FunFam" id="1.10.10.60:FF:000023">
    <property type="entry name" value="protein REVEILLE 6 isoform X1"/>
    <property type="match status" value="1"/>
</dbReference>
<dbReference type="Pfam" id="PF00249">
    <property type="entry name" value="Myb_DNA-binding"/>
    <property type="match status" value="1"/>
</dbReference>
<keyword evidence="4" id="KW-0804">Transcription</keyword>
<keyword evidence="5" id="KW-0539">Nucleus</keyword>
<dbReference type="InterPro" id="IPR017884">
    <property type="entry name" value="SANT_dom"/>
</dbReference>
<evidence type="ECO:0000256" key="1">
    <source>
        <dbReference type="ARBA" id="ARBA00004123"/>
    </source>
</evidence>
<feature type="domain" description="HTH myb-type" evidence="9">
    <location>
        <begin position="11"/>
        <end position="65"/>
    </location>
</feature>
<feature type="compositionally biased region" description="Gly residues" evidence="6">
    <location>
        <begin position="570"/>
        <end position="618"/>
    </location>
</feature>
<feature type="domain" description="Myb-like" evidence="7">
    <location>
        <begin position="11"/>
        <end position="61"/>
    </location>
</feature>
<feature type="compositionally biased region" description="Gly residues" evidence="6">
    <location>
        <begin position="636"/>
        <end position="648"/>
    </location>
</feature>
<feature type="compositionally biased region" description="Polar residues" evidence="6">
    <location>
        <begin position="730"/>
        <end position="740"/>
    </location>
</feature>
<evidence type="ECO:0000259" key="7">
    <source>
        <dbReference type="PROSITE" id="PS50090"/>
    </source>
</evidence>
<dbReference type="NCBIfam" id="TIGR01557">
    <property type="entry name" value="myb_SHAQKYF"/>
    <property type="match status" value="1"/>
</dbReference>
<dbReference type="EMBL" id="BEGY01000016">
    <property type="protein sequence ID" value="GAX76320.1"/>
    <property type="molecule type" value="Genomic_DNA"/>
</dbReference>
<feature type="region of interest" description="Disordered" evidence="6">
    <location>
        <begin position="282"/>
        <end position="349"/>
    </location>
</feature>
<dbReference type="Gene3D" id="1.10.10.60">
    <property type="entry name" value="Homeodomain-like"/>
    <property type="match status" value="1"/>
</dbReference>
<keyword evidence="11" id="KW-1185">Reference proteome</keyword>
<dbReference type="GO" id="GO:0010468">
    <property type="term" value="P:regulation of gene expression"/>
    <property type="evidence" value="ECO:0007669"/>
    <property type="project" value="UniProtKB-ARBA"/>
</dbReference>
<evidence type="ECO:0000256" key="4">
    <source>
        <dbReference type="ARBA" id="ARBA00023163"/>
    </source>
</evidence>